<keyword evidence="9 14" id="KW-0472">Membrane</keyword>
<evidence type="ECO:0000256" key="8">
    <source>
        <dbReference type="ARBA" id="ARBA00023065"/>
    </source>
</evidence>
<keyword evidence="4 13" id="KW-0894">Sodium channel</keyword>
<dbReference type="InterPro" id="IPR001873">
    <property type="entry name" value="ENaC"/>
</dbReference>
<evidence type="ECO:0000256" key="13">
    <source>
        <dbReference type="RuleBase" id="RU000679"/>
    </source>
</evidence>
<evidence type="ECO:0000256" key="14">
    <source>
        <dbReference type="SAM" id="Phobius"/>
    </source>
</evidence>
<proteinExistence type="inferred from homology"/>
<keyword evidence="3 13" id="KW-0813">Transport</keyword>
<keyword evidence="10" id="KW-0325">Glycoprotein</keyword>
<keyword evidence="11 13" id="KW-0739">Sodium transport</keyword>
<name>A0A915IGZ1_ROMCU</name>
<keyword evidence="15" id="KW-1185">Reference proteome</keyword>
<evidence type="ECO:0000256" key="10">
    <source>
        <dbReference type="ARBA" id="ARBA00023180"/>
    </source>
</evidence>
<evidence type="ECO:0000313" key="15">
    <source>
        <dbReference type="Proteomes" id="UP000887565"/>
    </source>
</evidence>
<reference evidence="16" key="1">
    <citation type="submission" date="2022-11" db="UniProtKB">
        <authorList>
            <consortium name="WormBaseParasite"/>
        </authorList>
    </citation>
    <scope>IDENTIFICATION</scope>
</reference>
<keyword evidence="5 13" id="KW-0812">Transmembrane</keyword>
<organism evidence="15 16">
    <name type="scientific">Romanomermis culicivorax</name>
    <name type="common">Nematode worm</name>
    <dbReference type="NCBI Taxonomy" id="13658"/>
    <lineage>
        <taxon>Eukaryota</taxon>
        <taxon>Metazoa</taxon>
        <taxon>Ecdysozoa</taxon>
        <taxon>Nematoda</taxon>
        <taxon>Enoplea</taxon>
        <taxon>Dorylaimia</taxon>
        <taxon>Mermithida</taxon>
        <taxon>Mermithoidea</taxon>
        <taxon>Mermithidae</taxon>
        <taxon>Romanomermis</taxon>
    </lineage>
</organism>
<evidence type="ECO:0000256" key="7">
    <source>
        <dbReference type="ARBA" id="ARBA00023053"/>
    </source>
</evidence>
<evidence type="ECO:0000313" key="16">
    <source>
        <dbReference type="WBParaSite" id="nRc.2.0.1.t12601-RA"/>
    </source>
</evidence>
<evidence type="ECO:0000256" key="11">
    <source>
        <dbReference type="ARBA" id="ARBA00023201"/>
    </source>
</evidence>
<dbReference type="PANTHER" id="PTHR11690">
    <property type="entry name" value="AMILORIDE-SENSITIVE SODIUM CHANNEL-RELATED"/>
    <property type="match status" value="1"/>
</dbReference>
<dbReference type="Gene3D" id="1.10.287.820">
    <property type="entry name" value="Acid-sensing ion channel domain"/>
    <property type="match status" value="1"/>
</dbReference>
<sequence>MPFIIRQRGASYNVTKPKGDTIVESLDDSFKKVQIDGIRQLYNATTGHLKLIWLILILIFGGIMIYEIYKTIGDYIDNPVKTSFTIKMVEEVRLPQIYMCPSFTVSQDFWRENSSRVELAYRLDKILNIWKNRKLPDSPVDYGDLGHLNGASLKSIWDDMGYEKASIFYQCSFREMFSVKVSCPSIYVPTLDTSKGTVCYTIDAQDYREVLQNNGLTVVSIIDDLSFVRNSIKFKDGGSLETPKFNGVSVSVHDKIDPTNFHNEILIPNGQYCKIYLWRQEVKFLNDDPNQNCESNLEFKILNALYSKQSCRLDCFLAKFLDICSCLPLLDEIYIKENISTKYESCTVYQLIKCYWTSPEKFHQSNNCSRKCRQACHFGQFDIRISCMPLNPYSMQDHPDVKRGLMNMSDLIRKITIWGISYSRHEFKQYSSSWSMSLDDVISNIGGQVNLWLGMTMFTMIQIPSIILFIVGTFVYNRCRRRN</sequence>
<dbReference type="Pfam" id="PF00858">
    <property type="entry name" value="ASC"/>
    <property type="match status" value="1"/>
</dbReference>
<feature type="transmembrane region" description="Helical" evidence="14">
    <location>
        <begin position="451"/>
        <end position="476"/>
    </location>
</feature>
<evidence type="ECO:0000256" key="6">
    <source>
        <dbReference type="ARBA" id="ARBA00022989"/>
    </source>
</evidence>
<dbReference type="PANTHER" id="PTHR11690:SF248">
    <property type="entry name" value="PICKPOCKET 17, ISOFORM A"/>
    <property type="match status" value="1"/>
</dbReference>
<dbReference type="Proteomes" id="UP000887565">
    <property type="component" value="Unplaced"/>
</dbReference>
<keyword evidence="7" id="KW-0915">Sodium</keyword>
<keyword evidence="12 13" id="KW-0407">Ion channel</keyword>
<feature type="transmembrane region" description="Helical" evidence="14">
    <location>
        <begin position="51"/>
        <end position="69"/>
    </location>
</feature>
<evidence type="ECO:0000256" key="2">
    <source>
        <dbReference type="ARBA" id="ARBA00007193"/>
    </source>
</evidence>
<comment type="subcellular location">
    <subcellularLocation>
        <location evidence="1">Membrane</location>
        <topology evidence="1">Multi-pass membrane protein</topology>
    </subcellularLocation>
</comment>
<keyword evidence="8 13" id="KW-0406">Ion transport</keyword>
<dbReference type="GO" id="GO:0005886">
    <property type="term" value="C:plasma membrane"/>
    <property type="evidence" value="ECO:0007669"/>
    <property type="project" value="TreeGrafter"/>
</dbReference>
<dbReference type="PRINTS" id="PR01078">
    <property type="entry name" value="AMINACHANNEL"/>
</dbReference>
<evidence type="ECO:0000256" key="12">
    <source>
        <dbReference type="ARBA" id="ARBA00023303"/>
    </source>
</evidence>
<comment type="similarity">
    <text evidence="2 13">Belongs to the amiloride-sensitive sodium channel (TC 1.A.6) family.</text>
</comment>
<dbReference type="GO" id="GO:0015280">
    <property type="term" value="F:ligand-gated sodium channel activity"/>
    <property type="evidence" value="ECO:0007669"/>
    <property type="project" value="TreeGrafter"/>
</dbReference>
<dbReference type="Gene3D" id="1.10.287.770">
    <property type="entry name" value="YojJ-like"/>
    <property type="match status" value="1"/>
</dbReference>
<protein>
    <submittedName>
        <fullName evidence="16">Uncharacterized protein</fullName>
    </submittedName>
</protein>
<keyword evidence="6 14" id="KW-1133">Transmembrane helix</keyword>
<evidence type="ECO:0000256" key="3">
    <source>
        <dbReference type="ARBA" id="ARBA00022448"/>
    </source>
</evidence>
<evidence type="ECO:0000256" key="4">
    <source>
        <dbReference type="ARBA" id="ARBA00022461"/>
    </source>
</evidence>
<evidence type="ECO:0000256" key="9">
    <source>
        <dbReference type="ARBA" id="ARBA00023136"/>
    </source>
</evidence>
<dbReference type="WBParaSite" id="nRc.2.0.1.t12601-RA">
    <property type="protein sequence ID" value="nRc.2.0.1.t12601-RA"/>
    <property type="gene ID" value="nRc.2.0.1.g12601"/>
</dbReference>
<evidence type="ECO:0000256" key="1">
    <source>
        <dbReference type="ARBA" id="ARBA00004141"/>
    </source>
</evidence>
<accession>A0A915IGZ1</accession>
<evidence type="ECO:0000256" key="5">
    <source>
        <dbReference type="ARBA" id="ARBA00022692"/>
    </source>
</evidence>
<dbReference type="AlphaFoldDB" id="A0A915IGZ1"/>